<dbReference type="Pfam" id="PF09744">
    <property type="entry name" value="RH1"/>
    <property type="match status" value="1"/>
</dbReference>
<dbReference type="InterPro" id="IPR021563">
    <property type="entry name" value="RILP_dimer"/>
</dbReference>
<dbReference type="OrthoDB" id="10069524at2759"/>
<sequence length="367" mass="42848">MADDEPCITVVDVYDTASSIGKEFERIIDLYGADAVTGLMPKVIRTLEQLEFLANKHEKENADIADLQFTIERLEQQKNSRSEEKTRYEGELEQIEESWRSETKDLLEVVSKLRDENHRLTTLLREKQGESERIASKEIEFEEAEAKILEKFKDTVDRQKDRLRVLERELTQKTVDLEAHQSQLERIAKVNAELRRKCNITRSQACHLIGEKVDLETALQDKEKQIVLIKDTLRCHGSLESDSPTSPTSPTAEEIEEKLKDLEDKLVIDKKDPNRPRYTLNELRDVLLERNELKTKLIEVEEELEYYKPRSEDPPVQGPINKEPDDKLYPGMKRDSGIRKFFQFIFGDGQNDTRQRKHSTQERNLPR</sequence>
<feature type="domain" description="RH1" evidence="6">
    <location>
        <begin position="1"/>
        <end position="84"/>
    </location>
</feature>
<dbReference type="PANTHER" id="PTHR21502">
    <property type="entry name" value="ZINC FINGER PROTEIN DZIP1"/>
    <property type="match status" value="1"/>
</dbReference>
<dbReference type="GO" id="GO:0015031">
    <property type="term" value="P:protein transport"/>
    <property type="evidence" value="ECO:0007669"/>
    <property type="project" value="UniProtKB-KW"/>
</dbReference>
<feature type="coiled-coil region" evidence="4">
    <location>
        <begin position="57"/>
        <end position="197"/>
    </location>
</feature>
<dbReference type="InterPro" id="IPR034744">
    <property type="entry name" value="RH2"/>
</dbReference>
<organism evidence="8 9">
    <name type="scientific">Owenia fusiformis</name>
    <name type="common">Polychaete worm</name>
    <dbReference type="NCBI Taxonomy" id="6347"/>
    <lineage>
        <taxon>Eukaryota</taxon>
        <taxon>Metazoa</taxon>
        <taxon>Spiralia</taxon>
        <taxon>Lophotrochozoa</taxon>
        <taxon>Annelida</taxon>
        <taxon>Polychaeta</taxon>
        <taxon>Sedentaria</taxon>
        <taxon>Canalipalpata</taxon>
        <taxon>Sabellida</taxon>
        <taxon>Oweniida</taxon>
        <taxon>Oweniidae</taxon>
        <taxon>Owenia</taxon>
    </lineage>
</organism>
<evidence type="ECO:0000313" key="8">
    <source>
        <dbReference type="EMBL" id="CAH1802472.1"/>
    </source>
</evidence>
<dbReference type="Gene3D" id="6.10.230.10">
    <property type="match status" value="1"/>
</dbReference>
<dbReference type="GO" id="GO:0036064">
    <property type="term" value="C:ciliary basal body"/>
    <property type="evidence" value="ECO:0007669"/>
    <property type="project" value="TreeGrafter"/>
</dbReference>
<feature type="coiled-coil region" evidence="4">
    <location>
        <begin position="252"/>
        <end position="303"/>
    </location>
</feature>
<evidence type="ECO:0000256" key="3">
    <source>
        <dbReference type="ARBA" id="ARBA00023054"/>
    </source>
</evidence>
<feature type="region of interest" description="Disordered" evidence="5">
    <location>
        <begin position="309"/>
        <end position="332"/>
    </location>
</feature>
<dbReference type="AlphaFoldDB" id="A0A8S4QCF0"/>
<proteinExistence type="predicted"/>
<dbReference type="GO" id="GO:0031267">
    <property type="term" value="F:small GTPase binding"/>
    <property type="evidence" value="ECO:0007669"/>
    <property type="project" value="TreeGrafter"/>
</dbReference>
<feature type="domain" description="RH2" evidence="7">
    <location>
        <begin position="275"/>
        <end position="341"/>
    </location>
</feature>
<dbReference type="Gene3D" id="1.20.58.1770">
    <property type="match status" value="1"/>
</dbReference>
<dbReference type="Pfam" id="PF11461">
    <property type="entry name" value="RILP"/>
    <property type="match status" value="1"/>
</dbReference>
<feature type="compositionally biased region" description="Basic and acidic residues" evidence="5">
    <location>
        <begin position="351"/>
        <end position="367"/>
    </location>
</feature>
<dbReference type="InterPro" id="IPR034743">
    <property type="entry name" value="RH1"/>
</dbReference>
<comment type="caution">
    <text evidence="8">The sequence shown here is derived from an EMBL/GenBank/DDBJ whole genome shotgun (WGS) entry which is preliminary data.</text>
</comment>
<keyword evidence="2" id="KW-0653">Protein transport</keyword>
<feature type="region of interest" description="Disordered" evidence="5">
    <location>
        <begin position="346"/>
        <end position="367"/>
    </location>
</feature>
<keyword evidence="9" id="KW-1185">Reference proteome</keyword>
<reference evidence="8" key="1">
    <citation type="submission" date="2022-03" db="EMBL/GenBank/DDBJ databases">
        <authorList>
            <person name="Martin C."/>
        </authorList>
    </citation>
    <scope>NUCLEOTIDE SEQUENCE</scope>
</reference>
<dbReference type="PROSITE" id="PS51776">
    <property type="entry name" value="RH1"/>
    <property type="match status" value="1"/>
</dbReference>
<dbReference type="PROSITE" id="PS51777">
    <property type="entry name" value="RH2"/>
    <property type="match status" value="1"/>
</dbReference>
<evidence type="ECO:0000259" key="7">
    <source>
        <dbReference type="PROSITE" id="PS51777"/>
    </source>
</evidence>
<feature type="compositionally biased region" description="Basic and acidic residues" evidence="5">
    <location>
        <begin position="322"/>
        <end position="332"/>
    </location>
</feature>
<evidence type="ECO:0000256" key="2">
    <source>
        <dbReference type="ARBA" id="ARBA00022927"/>
    </source>
</evidence>
<protein>
    <recommendedName>
        <fullName evidence="10">RILP-like protein homolog</fullName>
    </recommendedName>
</protein>
<dbReference type="Proteomes" id="UP000749559">
    <property type="component" value="Unassembled WGS sequence"/>
</dbReference>
<gene>
    <name evidence="8" type="ORF">OFUS_LOCUS26145</name>
</gene>
<dbReference type="GO" id="GO:0060271">
    <property type="term" value="P:cilium assembly"/>
    <property type="evidence" value="ECO:0007669"/>
    <property type="project" value="TreeGrafter"/>
</dbReference>
<dbReference type="GO" id="GO:0051959">
    <property type="term" value="F:dynein light intermediate chain binding"/>
    <property type="evidence" value="ECO:0007669"/>
    <property type="project" value="TreeGrafter"/>
</dbReference>
<dbReference type="InterPro" id="IPR051241">
    <property type="entry name" value="DZIP_RILPL"/>
</dbReference>
<dbReference type="SUPFAM" id="SSF161256">
    <property type="entry name" value="RILP dimerisation region"/>
    <property type="match status" value="1"/>
</dbReference>
<evidence type="ECO:0000256" key="1">
    <source>
        <dbReference type="ARBA" id="ARBA00022448"/>
    </source>
</evidence>
<evidence type="ECO:0000256" key="5">
    <source>
        <dbReference type="SAM" id="MobiDB-lite"/>
    </source>
</evidence>
<keyword evidence="3 4" id="KW-0175">Coiled coil</keyword>
<evidence type="ECO:0008006" key="10">
    <source>
        <dbReference type="Google" id="ProtNLM"/>
    </source>
</evidence>
<dbReference type="CDD" id="cd14445">
    <property type="entry name" value="RILP-like"/>
    <property type="match status" value="1"/>
</dbReference>
<evidence type="ECO:0000313" key="9">
    <source>
        <dbReference type="Proteomes" id="UP000749559"/>
    </source>
</evidence>
<dbReference type="GO" id="GO:0005737">
    <property type="term" value="C:cytoplasm"/>
    <property type="evidence" value="ECO:0007669"/>
    <property type="project" value="TreeGrafter"/>
</dbReference>
<dbReference type="EMBL" id="CAIIXF020000012">
    <property type="protein sequence ID" value="CAH1802472.1"/>
    <property type="molecule type" value="Genomic_DNA"/>
</dbReference>
<evidence type="ECO:0000259" key="6">
    <source>
        <dbReference type="PROSITE" id="PS51776"/>
    </source>
</evidence>
<keyword evidence="1" id="KW-0813">Transport</keyword>
<dbReference type="PANTHER" id="PTHR21502:SF4">
    <property type="entry name" value="RILP-LIKE PROTEIN HOMOLOG"/>
    <property type="match status" value="1"/>
</dbReference>
<name>A0A8S4QCF0_OWEFU</name>
<accession>A0A8S4QCF0</accession>
<dbReference type="GO" id="GO:0046983">
    <property type="term" value="F:protein dimerization activity"/>
    <property type="evidence" value="ECO:0007669"/>
    <property type="project" value="InterPro"/>
</dbReference>
<evidence type="ECO:0000256" key="4">
    <source>
        <dbReference type="SAM" id="Coils"/>
    </source>
</evidence>